<sequence>MAIDYSKLRPINQPQTAEMQCSSCEGTIYMKTLRVDVPGEQSAILSTIICDPCMIRDSVLIPIYEKNENGGVIISCDFDSKSDLDRFVTIFQNSKMRIEKGSFFYECQSMNDFSCCVEHLVIHAIEDLSVCWDVEWNGSTISLKDSESTSTSDKNKSSSSSFSSSVSSSSIKSKGDAETAVAILKEVLHNGVVDIIIEDKSGFSRICPVSKRLSGMELDNLSEFNDPKVKHTWTK</sequence>
<dbReference type="VEuPathDB" id="MicrosporidiaDB:SLOPH_2084"/>
<dbReference type="STRING" id="1358809.S7XUI0"/>
<dbReference type="AlphaFoldDB" id="S7XUI0"/>
<protein>
    <submittedName>
        <fullName evidence="2">Zinc finger protein</fullName>
    </submittedName>
</protein>
<accession>S7XUI0</accession>
<evidence type="ECO:0000313" key="3">
    <source>
        <dbReference type="Proteomes" id="UP000014978"/>
    </source>
</evidence>
<dbReference type="OrthoDB" id="2190013at2759"/>
<dbReference type="InParanoid" id="S7XUI0"/>
<organism evidence="2 3">
    <name type="scientific">Spraguea lophii (strain 42_110)</name>
    <name type="common">Microsporidian parasite</name>
    <dbReference type="NCBI Taxonomy" id="1358809"/>
    <lineage>
        <taxon>Eukaryota</taxon>
        <taxon>Fungi</taxon>
        <taxon>Fungi incertae sedis</taxon>
        <taxon>Microsporidia</taxon>
        <taxon>Spragueidae</taxon>
        <taxon>Spraguea</taxon>
    </lineage>
</organism>
<evidence type="ECO:0000313" key="2">
    <source>
        <dbReference type="EMBL" id="EPR79563.1"/>
    </source>
</evidence>
<name>S7XUI0_SPRLO</name>
<dbReference type="EMBL" id="ATCN01000198">
    <property type="protein sequence ID" value="EPR79563.1"/>
    <property type="molecule type" value="Genomic_DNA"/>
</dbReference>
<comment type="caution">
    <text evidence="2">The sequence shown here is derived from an EMBL/GenBank/DDBJ whole genome shotgun (WGS) entry which is preliminary data.</text>
</comment>
<dbReference type="OMA" id="TCNIQDN"/>
<dbReference type="HOGENOM" id="CLU_103055_0_0_1"/>
<gene>
    <name evidence="2" type="ORF">SLOPH_2084</name>
</gene>
<evidence type="ECO:0000256" key="1">
    <source>
        <dbReference type="SAM" id="MobiDB-lite"/>
    </source>
</evidence>
<feature type="compositionally biased region" description="Low complexity" evidence="1">
    <location>
        <begin position="148"/>
        <end position="171"/>
    </location>
</feature>
<proteinExistence type="predicted"/>
<dbReference type="Proteomes" id="UP000014978">
    <property type="component" value="Unassembled WGS sequence"/>
</dbReference>
<feature type="region of interest" description="Disordered" evidence="1">
    <location>
        <begin position="144"/>
        <end position="171"/>
    </location>
</feature>
<keyword evidence="3" id="KW-1185">Reference proteome</keyword>
<reference evidence="3" key="1">
    <citation type="journal article" date="2013" name="PLoS Genet.">
        <title>The genome of Spraguea lophii and the basis of host-microsporidian interactions.</title>
        <authorList>
            <person name="Campbell S.E."/>
            <person name="Williams T.A."/>
            <person name="Yousuf A."/>
            <person name="Soanes D.M."/>
            <person name="Paszkiewicz K.H."/>
            <person name="Williams B.A.P."/>
        </authorList>
    </citation>
    <scope>NUCLEOTIDE SEQUENCE [LARGE SCALE GENOMIC DNA]</scope>
    <source>
        <strain evidence="3">42_110</strain>
    </source>
</reference>